<dbReference type="Pfam" id="PF00465">
    <property type="entry name" value="Fe-ADH"/>
    <property type="match status" value="1"/>
</dbReference>
<reference evidence="5 6" key="1">
    <citation type="journal article" date="2015" name="Genome Announc.">
        <title>Expanding the biotechnology potential of lactobacilli through comparative genomics of 213 strains and associated genera.</title>
        <authorList>
            <person name="Sun Z."/>
            <person name="Harris H.M."/>
            <person name="McCann A."/>
            <person name="Guo C."/>
            <person name="Argimon S."/>
            <person name="Zhang W."/>
            <person name="Yang X."/>
            <person name="Jeffery I.B."/>
            <person name="Cooney J.C."/>
            <person name="Kagawa T.F."/>
            <person name="Liu W."/>
            <person name="Song Y."/>
            <person name="Salvetti E."/>
            <person name="Wrobel A."/>
            <person name="Rasinkangas P."/>
            <person name="Parkhill J."/>
            <person name="Rea M.C."/>
            <person name="O'Sullivan O."/>
            <person name="Ritari J."/>
            <person name="Douillard F.P."/>
            <person name="Paul Ross R."/>
            <person name="Yang R."/>
            <person name="Briner A.E."/>
            <person name="Felis G.E."/>
            <person name="de Vos W.M."/>
            <person name="Barrangou R."/>
            <person name="Klaenhammer T.R."/>
            <person name="Caufield P.W."/>
            <person name="Cui Y."/>
            <person name="Zhang H."/>
            <person name="O'Toole P.W."/>
        </authorList>
    </citation>
    <scope>NUCLEOTIDE SEQUENCE [LARGE SCALE GENOMIC DNA]</scope>
    <source>
        <strain evidence="5 6">DSM 20014</strain>
    </source>
</reference>
<evidence type="ECO:0000259" key="4">
    <source>
        <dbReference type="Pfam" id="PF25137"/>
    </source>
</evidence>
<accession>A0A0R2JEZ1</accession>
<evidence type="ECO:0000259" key="3">
    <source>
        <dbReference type="Pfam" id="PF00465"/>
    </source>
</evidence>
<dbReference type="PATRIC" id="fig|1620.3.peg.997"/>
<keyword evidence="2" id="KW-0560">Oxidoreductase</keyword>
<dbReference type="Proteomes" id="UP000051673">
    <property type="component" value="Unassembled WGS sequence"/>
</dbReference>
<name>A0A0R2JEZ1_9LACO</name>
<dbReference type="RefSeq" id="WP_057788716.1">
    <property type="nucleotide sequence ID" value="NZ_JQCD01000031.1"/>
</dbReference>
<dbReference type="PANTHER" id="PTHR11496">
    <property type="entry name" value="ALCOHOL DEHYDROGENASE"/>
    <property type="match status" value="1"/>
</dbReference>
<dbReference type="GO" id="GO:0004022">
    <property type="term" value="F:alcohol dehydrogenase (NAD+) activity"/>
    <property type="evidence" value="ECO:0007669"/>
    <property type="project" value="TreeGrafter"/>
</dbReference>
<dbReference type="FunFam" id="1.20.1090.10:FF:000001">
    <property type="entry name" value="Aldehyde-alcohol dehydrogenase"/>
    <property type="match status" value="1"/>
</dbReference>
<dbReference type="STRING" id="1620.IV67_GL000982"/>
<evidence type="ECO:0000313" key="5">
    <source>
        <dbReference type="EMBL" id="KRN75934.1"/>
    </source>
</evidence>
<dbReference type="AlphaFoldDB" id="A0A0R2JEZ1"/>
<comment type="similarity">
    <text evidence="1">Belongs to the iron-containing alcohol dehydrogenase family.</text>
</comment>
<proteinExistence type="inferred from homology"/>
<dbReference type="Pfam" id="PF25137">
    <property type="entry name" value="ADH_Fe_C"/>
    <property type="match status" value="1"/>
</dbReference>
<dbReference type="GO" id="GO:0046872">
    <property type="term" value="F:metal ion binding"/>
    <property type="evidence" value="ECO:0007669"/>
    <property type="project" value="InterPro"/>
</dbReference>
<dbReference type="Gene3D" id="1.20.1090.10">
    <property type="entry name" value="Dehydroquinate synthase-like - alpha domain"/>
    <property type="match status" value="1"/>
</dbReference>
<dbReference type="PANTHER" id="PTHR11496:SF102">
    <property type="entry name" value="ALCOHOL DEHYDROGENASE 4"/>
    <property type="match status" value="1"/>
</dbReference>
<feature type="domain" description="Fe-containing alcohol dehydrogenase-like C-terminal" evidence="4">
    <location>
        <begin position="187"/>
        <end position="381"/>
    </location>
</feature>
<dbReference type="CDD" id="cd08551">
    <property type="entry name" value="Fe-ADH"/>
    <property type="match status" value="1"/>
</dbReference>
<gene>
    <name evidence="5" type="ORF">IV67_GL000982</name>
</gene>
<dbReference type="InterPro" id="IPR039697">
    <property type="entry name" value="Alcohol_dehydrogenase_Fe"/>
</dbReference>
<dbReference type="SUPFAM" id="SSF56796">
    <property type="entry name" value="Dehydroquinate synthase-like"/>
    <property type="match status" value="1"/>
</dbReference>
<dbReference type="InterPro" id="IPR056798">
    <property type="entry name" value="ADH_Fe_C"/>
</dbReference>
<dbReference type="OrthoDB" id="9815791at2"/>
<dbReference type="FunFam" id="3.40.50.1970:FF:000003">
    <property type="entry name" value="Alcohol dehydrogenase, iron-containing"/>
    <property type="match status" value="1"/>
</dbReference>
<sequence>MFSFDHQTRIISGVGAIDEVAEQAKGLGSKVAMLVCTPFFNESETVDKIITKLKDNQIDVIQFSKVQPNPRDYDCEEGAKLAIDNQVDLIIGLGGGSALDEAKAIAALITNGGKCSDWDARDLEQPMLANICIPTTAGTGAEVTFCAVIDDTKRHFKMAMFDPINLIPTVAILDPNLTVTLPKSTTAGPGMDVLTHAIEAYTVKSHNPISDTLALEAIRLVKANLPVAFNDPENIQARENMLNASAMAGMAFINANVGAVHALSETLGAKYDLPHGLTNALLLEPIVEYSMDADWQRYANVGEAMGVNADGKSVDEVAREGVIALHEFIEQFAFPDLASFEKFDASDFADIATTAMQNDLTADNAKPLTEDAYVQILKKAFNL</sequence>
<protein>
    <submittedName>
        <fullName evidence="5">1,3-propanediol dehydrogenase</fullName>
    </submittedName>
</protein>
<organism evidence="5 6">
    <name type="scientific">Weissella minor</name>
    <dbReference type="NCBI Taxonomy" id="1620"/>
    <lineage>
        <taxon>Bacteria</taxon>
        <taxon>Bacillati</taxon>
        <taxon>Bacillota</taxon>
        <taxon>Bacilli</taxon>
        <taxon>Lactobacillales</taxon>
        <taxon>Lactobacillaceae</taxon>
        <taxon>Weissella</taxon>
    </lineage>
</organism>
<feature type="domain" description="Alcohol dehydrogenase iron-type/glycerol dehydrogenase GldA" evidence="3">
    <location>
        <begin position="8"/>
        <end position="175"/>
    </location>
</feature>
<comment type="caution">
    <text evidence="5">The sequence shown here is derived from an EMBL/GenBank/DDBJ whole genome shotgun (WGS) entry which is preliminary data.</text>
</comment>
<evidence type="ECO:0000256" key="1">
    <source>
        <dbReference type="ARBA" id="ARBA00007358"/>
    </source>
</evidence>
<dbReference type="Gene3D" id="3.40.50.1970">
    <property type="match status" value="1"/>
</dbReference>
<keyword evidence="6" id="KW-1185">Reference proteome</keyword>
<dbReference type="EMBL" id="JQCD01000031">
    <property type="protein sequence ID" value="KRN75934.1"/>
    <property type="molecule type" value="Genomic_DNA"/>
</dbReference>
<evidence type="ECO:0000313" key="6">
    <source>
        <dbReference type="Proteomes" id="UP000051673"/>
    </source>
</evidence>
<dbReference type="InterPro" id="IPR001670">
    <property type="entry name" value="ADH_Fe/GldA"/>
</dbReference>
<evidence type="ECO:0000256" key="2">
    <source>
        <dbReference type="ARBA" id="ARBA00023002"/>
    </source>
</evidence>